<dbReference type="Proteomes" id="UP000247755">
    <property type="component" value="Unassembled WGS sequence"/>
</dbReference>
<dbReference type="GO" id="GO:0052621">
    <property type="term" value="F:diguanylate cyclase activity"/>
    <property type="evidence" value="ECO:0007669"/>
    <property type="project" value="UniProtKB-EC"/>
</dbReference>
<dbReference type="InterPro" id="IPR043128">
    <property type="entry name" value="Rev_trsase/Diguanyl_cyclase"/>
</dbReference>
<dbReference type="InterPro" id="IPR000160">
    <property type="entry name" value="GGDEF_dom"/>
</dbReference>
<protein>
    <recommendedName>
        <fullName evidence="1">diguanylate cyclase</fullName>
        <ecNumber evidence="1">2.7.7.65</ecNumber>
    </recommendedName>
</protein>
<dbReference type="Gene3D" id="3.30.70.270">
    <property type="match status" value="1"/>
</dbReference>
<dbReference type="InterPro" id="IPR029787">
    <property type="entry name" value="Nucleotide_cyclase"/>
</dbReference>
<dbReference type="RefSeq" id="WP_256260780.1">
    <property type="nucleotide sequence ID" value="NZ_QJJY01000064.1"/>
</dbReference>
<dbReference type="GO" id="GO:1902201">
    <property type="term" value="P:negative regulation of bacterial-type flagellum-dependent cell motility"/>
    <property type="evidence" value="ECO:0007669"/>
    <property type="project" value="TreeGrafter"/>
</dbReference>
<dbReference type="Pfam" id="PF00990">
    <property type="entry name" value="GGDEF"/>
    <property type="match status" value="1"/>
</dbReference>
<dbReference type="PROSITE" id="PS50887">
    <property type="entry name" value="GGDEF"/>
    <property type="match status" value="1"/>
</dbReference>
<evidence type="ECO:0000256" key="1">
    <source>
        <dbReference type="ARBA" id="ARBA00012528"/>
    </source>
</evidence>
<sequence length="89" mass="9718">MSVRDGPTGVYNRAYSNEQYPKAIDHAKHTHTPLSLIVIDIDHFKQYNDVFGHLQGDACLTAVASALGGVARRPADFVARYGGEEFAVV</sequence>
<comment type="caution">
    <text evidence="4">The sequence shown here is derived from an EMBL/GenBank/DDBJ whole genome shotgun (WGS) entry which is preliminary data.</text>
</comment>
<dbReference type="SUPFAM" id="SSF55073">
    <property type="entry name" value="Nucleotide cyclase"/>
    <property type="match status" value="1"/>
</dbReference>
<evidence type="ECO:0000256" key="2">
    <source>
        <dbReference type="ARBA" id="ARBA00034247"/>
    </source>
</evidence>
<evidence type="ECO:0000313" key="5">
    <source>
        <dbReference type="Proteomes" id="UP000247755"/>
    </source>
</evidence>
<reference evidence="4 5" key="1">
    <citation type="submission" date="2018-05" db="EMBL/GenBank/DDBJ databases">
        <title>Comparative genomics of bacterial root endophytes of switchgrass collected from native prairies over two seasons.</title>
        <authorList>
            <person name="Tang Y."/>
        </authorList>
    </citation>
    <scope>NUCLEOTIDE SEQUENCE [LARGE SCALE GENOMIC DNA]</scope>
    <source>
        <strain evidence="4 5">NFIX32</strain>
    </source>
</reference>
<dbReference type="CDD" id="cd01949">
    <property type="entry name" value="GGDEF"/>
    <property type="match status" value="1"/>
</dbReference>
<evidence type="ECO:0000313" key="4">
    <source>
        <dbReference type="EMBL" id="PXX21041.1"/>
    </source>
</evidence>
<evidence type="ECO:0000259" key="3">
    <source>
        <dbReference type="PROSITE" id="PS50887"/>
    </source>
</evidence>
<proteinExistence type="predicted"/>
<organism evidence="4 5">
    <name type="scientific">Burkholderia pyrrocinia</name>
    <name type="common">Pseudomonas pyrrocinia</name>
    <dbReference type="NCBI Taxonomy" id="60550"/>
    <lineage>
        <taxon>Bacteria</taxon>
        <taxon>Pseudomonadati</taxon>
        <taxon>Pseudomonadota</taxon>
        <taxon>Betaproteobacteria</taxon>
        <taxon>Burkholderiales</taxon>
        <taxon>Burkholderiaceae</taxon>
        <taxon>Burkholderia</taxon>
        <taxon>Burkholderia cepacia complex</taxon>
    </lineage>
</organism>
<gene>
    <name evidence="4" type="ORF">NA66_10645</name>
</gene>
<accession>A0A318I7I6</accession>
<dbReference type="SMART" id="SM00267">
    <property type="entry name" value="GGDEF"/>
    <property type="match status" value="1"/>
</dbReference>
<dbReference type="InterPro" id="IPR050469">
    <property type="entry name" value="Diguanylate_Cyclase"/>
</dbReference>
<dbReference type="EC" id="2.7.7.65" evidence="1"/>
<feature type="domain" description="GGDEF" evidence="3">
    <location>
        <begin position="32"/>
        <end position="89"/>
    </location>
</feature>
<comment type="catalytic activity">
    <reaction evidence="2">
        <text>2 GTP = 3',3'-c-di-GMP + 2 diphosphate</text>
        <dbReference type="Rhea" id="RHEA:24898"/>
        <dbReference type="ChEBI" id="CHEBI:33019"/>
        <dbReference type="ChEBI" id="CHEBI:37565"/>
        <dbReference type="ChEBI" id="CHEBI:58805"/>
        <dbReference type="EC" id="2.7.7.65"/>
    </reaction>
</comment>
<name>A0A318I7I6_BURPY</name>
<dbReference type="GO" id="GO:0043709">
    <property type="term" value="P:cell adhesion involved in single-species biofilm formation"/>
    <property type="evidence" value="ECO:0007669"/>
    <property type="project" value="TreeGrafter"/>
</dbReference>
<dbReference type="PANTHER" id="PTHR45138">
    <property type="entry name" value="REGULATORY COMPONENTS OF SENSORY TRANSDUCTION SYSTEM"/>
    <property type="match status" value="1"/>
</dbReference>
<dbReference type="NCBIfam" id="TIGR00254">
    <property type="entry name" value="GGDEF"/>
    <property type="match status" value="1"/>
</dbReference>
<dbReference type="GO" id="GO:0005886">
    <property type="term" value="C:plasma membrane"/>
    <property type="evidence" value="ECO:0007669"/>
    <property type="project" value="TreeGrafter"/>
</dbReference>
<dbReference type="PANTHER" id="PTHR45138:SF9">
    <property type="entry name" value="DIGUANYLATE CYCLASE DGCM-RELATED"/>
    <property type="match status" value="1"/>
</dbReference>
<dbReference type="AlphaFoldDB" id="A0A318I7I6"/>
<dbReference type="EMBL" id="QJJY01000064">
    <property type="protein sequence ID" value="PXX21041.1"/>
    <property type="molecule type" value="Genomic_DNA"/>
</dbReference>